<sequence>MTPSNKPSGRGAVALLLAAGVLALGACSKTDNETTMGKKVDSAVAKSEQAGTTAKAKTESAAASVAGAMDDASITAAVSTGLAKDPDLSAIKIDVDTKGGQVTLSGPAPNAAAKARAEEIAKSVKGVSGVDNRLEVKM</sequence>
<keyword evidence="1" id="KW-0732">Signal</keyword>
<proteinExistence type="predicted"/>
<reference evidence="3" key="1">
    <citation type="submission" date="2023-06" db="EMBL/GenBank/DDBJ databases">
        <authorList>
            <person name="Jiang Y."/>
            <person name="Liu Q."/>
        </authorList>
    </citation>
    <scope>NUCLEOTIDE SEQUENCE</scope>
    <source>
        <strain evidence="3">CGMCC 1.12090</strain>
    </source>
</reference>
<dbReference type="RefSeq" id="WP_301802598.1">
    <property type="nucleotide sequence ID" value="NZ_JAUJZH010000001.1"/>
</dbReference>
<dbReference type="InterPro" id="IPR051686">
    <property type="entry name" value="Lipoprotein_DolP"/>
</dbReference>
<feature type="domain" description="BON" evidence="2">
    <location>
        <begin position="70"/>
        <end position="138"/>
    </location>
</feature>
<evidence type="ECO:0000313" key="4">
    <source>
        <dbReference type="Proteomes" id="UP001169027"/>
    </source>
</evidence>
<organism evidence="3 4">
    <name type="scientific">Variovorax ginsengisoli</name>
    <dbReference type="NCBI Taxonomy" id="363844"/>
    <lineage>
        <taxon>Bacteria</taxon>
        <taxon>Pseudomonadati</taxon>
        <taxon>Pseudomonadota</taxon>
        <taxon>Betaproteobacteria</taxon>
        <taxon>Burkholderiales</taxon>
        <taxon>Comamonadaceae</taxon>
        <taxon>Variovorax</taxon>
    </lineage>
</organism>
<feature type="signal peptide" evidence="1">
    <location>
        <begin position="1"/>
        <end position="26"/>
    </location>
</feature>
<dbReference type="InterPro" id="IPR007055">
    <property type="entry name" value="BON_dom"/>
</dbReference>
<dbReference type="PROSITE" id="PS51257">
    <property type="entry name" value="PROKAR_LIPOPROTEIN"/>
    <property type="match status" value="1"/>
</dbReference>
<dbReference type="Proteomes" id="UP001169027">
    <property type="component" value="Unassembled WGS sequence"/>
</dbReference>
<dbReference type="SMART" id="SM00749">
    <property type="entry name" value="BON"/>
    <property type="match status" value="1"/>
</dbReference>
<comment type="caution">
    <text evidence="3">The sequence shown here is derived from an EMBL/GenBank/DDBJ whole genome shotgun (WGS) entry which is preliminary data.</text>
</comment>
<evidence type="ECO:0000256" key="1">
    <source>
        <dbReference type="SAM" id="SignalP"/>
    </source>
</evidence>
<gene>
    <name evidence="3" type="ORF">Q2T77_01140</name>
</gene>
<protein>
    <submittedName>
        <fullName evidence="3">BON domain-containing protein</fullName>
    </submittedName>
</protein>
<accession>A0ABT8RW95</accession>
<dbReference type="EMBL" id="JAUKVY010000001">
    <property type="protein sequence ID" value="MDO1530876.1"/>
    <property type="molecule type" value="Genomic_DNA"/>
</dbReference>
<dbReference type="PROSITE" id="PS50914">
    <property type="entry name" value="BON"/>
    <property type="match status" value="1"/>
</dbReference>
<dbReference type="InterPro" id="IPR014004">
    <property type="entry name" value="Transpt-assoc_nodulatn_dom_bac"/>
</dbReference>
<dbReference type="Pfam" id="PF04972">
    <property type="entry name" value="BON"/>
    <property type="match status" value="1"/>
</dbReference>
<dbReference type="Gene3D" id="3.30.1340.30">
    <property type="match status" value="1"/>
</dbReference>
<evidence type="ECO:0000259" key="2">
    <source>
        <dbReference type="PROSITE" id="PS50914"/>
    </source>
</evidence>
<keyword evidence="4" id="KW-1185">Reference proteome</keyword>
<feature type="chain" id="PRO_5046391260" evidence="1">
    <location>
        <begin position="27"/>
        <end position="138"/>
    </location>
</feature>
<dbReference type="PANTHER" id="PTHR34606:SF15">
    <property type="entry name" value="BON DOMAIN-CONTAINING PROTEIN"/>
    <property type="match status" value="1"/>
</dbReference>
<evidence type="ECO:0000313" key="3">
    <source>
        <dbReference type="EMBL" id="MDO1530876.1"/>
    </source>
</evidence>
<dbReference type="PANTHER" id="PTHR34606">
    <property type="entry name" value="BON DOMAIN-CONTAINING PROTEIN"/>
    <property type="match status" value="1"/>
</dbReference>
<name>A0ABT8RW95_9BURK</name>